<sequence length="68" mass="7218">MSQTTLVPFGVEQAHRGYPTRTVSVSENGARLPAYTEASPVTPAGYTVNLDSVSHAPTPFSTSTYTKS</sequence>
<protein>
    <submittedName>
        <fullName evidence="1">Uncharacterized protein</fullName>
    </submittedName>
</protein>
<dbReference type="AlphaFoldDB" id="A0A165NCT0"/>
<reference evidence="1 2" key="1">
    <citation type="journal article" date="2016" name="Mol. Biol. Evol.">
        <title>Comparative Genomics of Early-Diverging Mushroom-Forming Fungi Provides Insights into the Origins of Lignocellulose Decay Capabilities.</title>
        <authorList>
            <person name="Nagy L.G."/>
            <person name="Riley R."/>
            <person name="Tritt A."/>
            <person name="Adam C."/>
            <person name="Daum C."/>
            <person name="Floudas D."/>
            <person name="Sun H."/>
            <person name="Yadav J.S."/>
            <person name="Pangilinan J."/>
            <person name="Larsson K.H."/>
            <person name="Matsuura K."/>
            <person name="Barry K."/>
            <person name="Labutti K."/>
            <person name="Kuo R."/>
            <person name="Ohm R.A."/>
            <person name="Bhattacharya S.S."/>
            <person name="Shirouzu T."/>
            <person name="Yoshinaga Y."/>
            <person name="Martin F.M."/>
            <person name="Grigoriev I.V."/>
            <person name="Hibbett D.S."/>
        </authorList>
    </citation>
    <scope>NUCLEOTIDE SEQUENCE [LARGE SCALE GENOMIC DNA]</scope>
    <source>
        <strain evidence="1 2">HHB12029</strain>
    </source>
</reference>
<gene>
    <name evidence="1" type="ORF">EXIGLDRAFT_721332</name>
</gene>
<evidence type="ECO:0000313" key="2">
    <source>
        <dbReference type="Proteomes" id="UP000077266"/>
    </source>
</evidence>
<proteinExistence type="predicted"/>
<name>A0A165NCT0_EXIGL</name>
<accession>A0A165NCT0</accession>
<organism evidence="1 2">
    <name type="scientific">Exidia glandulosa HHB12029</name>
    <dbReference type="NCBI Taxonomy" id="1314781"/>
    <lineage>
        <taxon>Eukaryota</taxon>
        <taxon>Fungi</taxon>
        <taxon>Dikarya</taxon>
        <taxon>Basidiomycota</taxon>
        <taxon>Agaricomycotina</taxon>
        <taxon>Agaricomycetes</taxon>
        <taxon>Auriculariales</taxon>
        <taxon>Exidiaceae</taxon>
        <taxon>Exidia</taxon>
    </lineage>
</organism>
<evidence type="ECO:0000313" key="1">
    <source>
        <dbReference type="EMBL" id="KZW00561.1"/>
    </source>
</evidence>
<dbReference type="Proteomes" id="UP000077266">
    <property type="component" value="Unassembled WGS sequence"/>
</dbReference>
<dbReference type="EMBL" id="KV425900">
    <property type="protein sequence ID" value="KZW00561.1"/>
    <property type="molecule type" value="Genomic_DNA"/>
</dbReference>
<dbReference type="InParanoid" id="A0A165NCT0"/>
<keyword evidence="2" id="KW-1185">Reference proteome</keyword>